<dbReference type="HOGENOM" id="CLU_066739_0_1_10"/>
<dbReference type="UniPathway" id="UPA00391"/>
<dbReference type="HAMAP" id="MF_00917">
    <property type="entry name" value="QueE"/>
    <property type="match status" value="1"/>
</dbReference>
<feature type="binding site" evidence="8">
    <location>
        <position position="40"/>
    </location>
    <ligand>
        <name>[4Fe-4S] cluster</name>
        <dbReference type="ChEBI" id="CHEBI:49883"/>
        <note>4Fe-4S-S-AdoMet</note>
    </ligand>
</feature>
<feature type="binding site" evidence="8">
    <location>
        <position position="90"/>
    </location>
    <ligand>
        <name>substrate</name>
    </ligand>
</feature>
<dbReference type="Proteomes" id="UP000003112">
    <property type="component" value="Unassembled WGS sequence"/>
</dbReference>
<dbReference type="SUPFAM" id="SSF102114">
    <property type="entry name" value="Radical SAM enzymes"/>
    <property type="match status" value="1"/>
</dbReference>
<dbReference type="GO" id="GO:0008616">
    <property type="term" value="P:tRNA queuosine(34) biosynthetic process"/>
    <property type="evidence" value="ECO:0007669"/>
    <property type="project" value="UniProtKB-UniRule"/>
</dbReference>
<dbReference type="InterPro" id="IPR058240">
    <property type="entry name" value="rSAM_sf"/>
</dbReference>
<accession>E6K736</accession>
<proteinExistence type="inferred from homology"/>
<dbReference type="GO" id="GO:0051539">
    <property type="term" value="F:4 iron, 4 sulfur cluster binding"/>
    <property type="evidence" value="ECO:0007669"/>
    <property type="project" value="UniProtKB-UniRule"/>
</dbReference>
<keyword evidence="7 8" id="KW-0456">Lyase</keyword>
<feature type="binding site" evidence="8">
    <location>
        <position position="32"/>
    </location>
    <ligand>
        <name>substrate</name>
    </ligand>
</feature>
<evidence type="ECO:0000256" key="6">
    <source>
        <dbReference type="ARBA" id="ARBA00023014"/>
    </source>
</evidence>
<dbReference type="InterPro" id="IPR007197">
    <property type="entry name" value="rSAM"/>
</dbReference>
<feature type="domain" description="Radical SAM core" evidence="9">
    <location>
        <begin position="23"/>
        <end position="210"/>
    </location>
</feature>
<dbReference type="AlphaFoldDB" id="E6K736"/>
<evidence type="ECO:0000256" key="3">
    <source>
        <dbReference type="ARBA" id="ARBA00022723"/>
    </source>
</evidence>
<dbReference type="PANTHER" id="PTHR42836">
    <property type="entry name" value="7-CARBOXY-7-DEAZAGUANINE SYNTHASE"/>
    <property type="match status" value="1"/>
</dbReference>
<comment type="function">
    <text evidence="8">Catalyzes the complex heterocyclic radical-mediated conversion of 6-carboxy-5,6,7,8-tetrahydropterin (CPH4) to 7-carboxy-7-deazaguanine (CDG), a step common to the biosynthetic pathways of all 7-deazapurine-containing compounds.</text>
</comment>
<dbReference type="PROSITE" id="PS51918">
    <property type="entry name" value="RADICAL_SAM"/>
    <property type="match status" value="1"/>
</dbReference>
<feature type="binding site" evidence="8">
    <location>
        <position position="43"/>
    </location>
    <ligand>
        <name>[4Fe-4S] cluster</name>
        <dbReference type="ChEBI" id="CHEBI:49883"/>
        <note>4Fe-4S-S-AdoMet</note>
    </ligand>
</feature>
<name>E6K736_9BACT</name>
<evidence type="ECO:0000256" key="1">
    <source>
        <dbReference type="ARBA" id="ARBA00022485"/>
    </source>
</evidence>
<keyword evidence="3 8" id="KW-0479">Metal-binding</keyword>
<dbReference type="EMBL" id="AEPD01000027">
    <property type="protein sequence ID" value="EFU30608.1"/>
    <property type="molecule type" value="Genomic_DNA"/>
</dbReference>
<evidence type="ECO:0000313" key="10">
    <source>
        <dbReference type="EMBL" id="EFU30608.1"/>
    </source>
</evidence>
<dbReference type="InterPro" id="IPR024924">
    <property type="entry name" value="7-CO-7-deazaguanine_synth-like"/>
</dbReference>
<keyword evidence="1 8" id="KW-0004">4Fe-4S</keyword>
<keyword evidence="5 8" id="KW-0408">Iron</keyword>
<dbReference type="GO" id="GO:0000287">
    <property type="term" value="F:magnesium ion binding"/>
    <property type="evidence" value="ECO:0007669"/>
    <property type="project" value="UniProtKB-UniRule"/>
</dbReference>
<feature type="binding site" evidence="8">
    <location>
        <begin position="170"/>
        <end position="173"/>
    </location>
    <ligand>
        <name>S-adenosyl-L-methionine</name>
        <dbReference type="ChEBI" id="CHEBI:59789"/>
    </ligand>
</feature>
<comment type="cofactor">
    <cofactor evidence="8">
        <name>Mg(2+)</name>
        <dbReference type="ChEBI" id="CHEBI:18420"/>
    </cofactor>
</comment>
<evidence type="ECO:0000313" key="11">
    <source>
        <dbReference type="Proteomes" id="UP000003112"/>
    </source>
</evidence>
<dbReference type="GeneID" id="93536210"/>
<dbReference type="PIRSF" id="PIRSF000370">
    <property type="entry name" value="QueE"/>
    <property type="match status" value="1"/>
</dbReference>
<dbReference type="EC" id="4.3.99.3" evidence="8"/>
<dbReference type="InterPro" id="IPR013785">
    <property type="entry name" value="Aldolase_TIM"/>
</dbReference>
<organism evidence="10 11">
    <name type="scientific">Segatella buccae ATCC 33574</name>
    <dbReference type="NCBI Taxonomy" id="873513"/>
    <lineage>
        <taxon>Bacteria</taxon>
        <taxon>Pseudomonadati</taxon>
        <taxon>Bacteroidota</taxon>
        <taxon>Bacteroidia</taxon>
        <taxon>Bacteroidales</taxon>
        <taxon>Prevotellaceae</taxon>
        <taxon>Segatella</taxon>
    </lineage>
</organism>
<keyword evidence="4 8" id="KW-0460">Magnesium</keyword>
<feature type="binding site" evidence="8">
    <location>
        <begin position="134"/>
        <end position="136"/>
    </location>
    <ligand>
        <name>S-adenosyl-L-methionine</name>
        <dbReference type="ChEBI" id="CHEBI:59789"/>
    </ligand>
</feature>
<comment type="similarity">
    <text evidence="8">Belongs to the radical SAM superfamily. 7-carboxy-7-deazaguanine synthase family.</text>
</comment>
<feature type="binding site" evidence="8">
    <location>
        <position position="92"/>
    </location>
    <ligand>
        <name>S-adenosyl-L-methionine</name>
        <dbReference type="ChEBI" id="CHEBI:59789"/>
    </ligand>
</feature>
<feature type="binding site" evidence="8">
    <location>
        <position position="45"/>
    </location>
    <ligand>
        <name>Mg(2+)</name>
        <dbReference type="ChEBI" id="CHEBI:18420"/>
    </ligand>
</feature>
<comment type="caution">
    <text evidence="10">The sequence shown here is derived from an EMBL/GenBank/DDBJ whole genome shotgun (WGS) entry which is preliminary data.</text>
</comment>
<feature type="binding site" evidence="8">
    <location>
        <position position="36"/>
    </location>
    <ligand>
        <name>[4Fe-4S] cluster</name>
        <dbReference type="ChEBI" id="CHEBI:49883"/>
        <note>4Fe-4S-S-AdoMet</note>
    </ligand>
</feature>
<evidence type="ECO:0000259" key="9">
    <source>
        <dbReference type="PROSITE" id="PS51918"/>
    </source>
</evidence>
<comment type="pathway">
    <text evidence="8">Purine metabolism; 7-cyano-7-deazaguanine biosynthesis.</text>
</comment>
<comment type="cofactor">
    <cofactor evidence="8">
        <name>S-adenosyl-L-methionine</name>
        <dbReference type="ChEBI" id="CHEBI:59789"/>
    </cofactor>
    <text evidence="8">Binds 1 S-adenosyl-L-methionine per subunit.</text>
</comment>
<sequence length="210" mass="23410">MSRAMKRYRINEIFYSLQGEGRNTGRAAVFVRFSGCNLACSFCDTDFRAYREMTSDEVVNTVKGILPSFVDNRSGEGVGTARSSVLVVLTGGEPTLQVDFDLIDALHHAGFPEVAMESNGTKEPPPNLDWLTVSPKEQVSVNRCNELKCLFDESGRADDCGIRADFYYLQPCDTGDPVRNAEIIAACTEYIKQHPKWQLSLQTHKLIGFK</sequence>
<comment type="catalytic activity">
    <reaction evidence="8">
        <text>6-carboxy-5,6,7,8-tetrahydropterin + H(+) = 7-carboxy-7-carbaguanine + NH4(+)</text>
        <dbReference type="Rhea" id="RHEA:27974"/>
        <dbReference type="ChEBI" id="CHEBI:15378"/>
        <dbReference type="ChEBI" id="CHEBI:28938"/>
        <dbReference type="ChEBI" id="CHEBI:61032"/>
        <dbReference type="ChEBI" id="CHEBI:61036"/>
        <dbReference type="EC" id="4.3.99.3"/>
    </reaction>
</comment>
<protein>
    <recommendedName>
        <fullName evidence="8">7-carboxy-7-deazaguanine synthase</fullName>
        <shortName evidence="8">CDG synthase</shortName>
        <ecNumber evidence="8">4.3.99.3</ecNumber>
    </recommendedName>
    <alternativeName>
        <fullName evidence="8">Queuosine biosynthesis protein QueE</fullName>
    </alternativeName>
</protein>
<dbReference type="STRING" id="873513.HMPREF6485_1422"/>
<evidence type="ECO:0000256" key="4">
    <source>
        <dbReference type="ARBA" id="ARBA00022842"/>
    </source>
</evidence>
<keyword evidence="2 8" id="KW-0949">S-adenosyl-L-methionine</keyword>
<reference evidence="10 11" key="1">
    <citation type="submission" date="2010-10" db="EMBL/GenBank/DDBJ databases">
        <authorList>
            <person name="Muzny D."/>
            <person name="Qin X."/>
            <person name="Deng J."/>
            <person name="Jiang H."/>
            <person name="Liu Y."/>
            <person name="Qu J."/>
            <person name="Song X.-Z."/>
            <person name="Zhang L."/>
            <person name="Thornton R."/>
            <person name="Coyle M."/>
            <person name="Francisco L."/>
            <person name="Jackson L."/>
            <person name="Javaid M."/>
            <person name="Korchina V."/>
            <person name="Kovar C."/>
            <person name="Mata R."/>
            <person name="Mathew T."/>
            <person name="Ngo R."/>
            <person name="Nguyen L."/>
            <person name="Nguyen N."/>
            <person name="Okwuonu G."/>
            <person name="Ongeri F."/>
            <person name="Pham C."/>
            <person name="Simmons D."/>
            <person name="Wilczek-Boney K."/>
            <person name="Hale W."/>
            <person name="Jakkamsetti A."/>
            <person name="Pham P."/>
            <person name="Ruth R."/>
            <person name="San Lucas F."/>
            <person name="Warren J."/>
            <person name="Zhang J."/>
            <person name="Zhao Z."/>
            <person name="Zhou C."/>
            <person name="Zhu D."/>
            <person name="Lee S."/>
            <person name="Bess C."/>
            <person name="Blankenburg K."/>
            <person name="Forbes L."/>
            <person name="Fu Q."/>
            <person name="Gubbala S."/>
            <person name="Hirani K."/>
            <person name="Jayaseelan J.C."/>
            <person name="Lara F."/>
            <person name="Munidasa M."/>
            <person name="Palculict T."/>
            <person name="Patil S."/>
            <person name="Pu L.-L."/>
            <person name="Saada N."/>
            <person name="Tang L."/>
            <person name="Weissenberger G."/>
            <person name="Zhu Y."/>
            <person name="Hemphill L."/>
            <person name="Shang Y."/>
            <person name="Youmans B."/>
            <person name="Ayvaz T."/>
            <person name="Ross M."/>
            <person name="Santibanez J."/>
            <person name="Aqrawi P."/>
            <person name="Gross S."/>
            <person name="Joshi V."/>
            <person name="Fowler G."/>
            <person name="Nazareth L."/>
            <person name="Reid J."/>
            <person name="Worley K."/>
            <person name="Petrosino J."/>
            <person name="Highlander S."/>
            <person name="Gibbs R."/>
        </authorList>
    </citation>
    <scope>NUCLEOTIDE SEQUENCE [LARGE SCALE GENOMIC DNA]</scope>
    <source>
        <strain evidence="10 11">ATCC 33574</strain>
    </source>
</reference>
<gene>
    <name evidence="8" type="primary">queE</name>
    <name evidence="10" type="ORF">HMPREF6485_1422</name>
</gene>
<comment type="caution">
    <text evidence="8">Lacks conserved residue(s) required for the propagation of feature annotation.</text>
</comment>
<comment type="cofactor">
    <cofactor evidence="8">
        <name>[4Fe-4S] cluster</name>
        <dbReference type="ChEBI" id="CHEBI:49883"/>
    </cofactor>
    <text evidence="8">Binds 1 [4Fe-4S] cluster. The cluster is coordinated with 3 cysteines and an exchangeable S-adenosyl-L-methionine.</text>
</comment>
<dbReference type="eggNOG" id="COG0602">
    <property type="taxonomic scope" value="Bacteria"/>
</dbReference>
<dbReference type="SFLD" id="SFLDS00029">
    <property type="entry name" value="Radical_SAM"/>
    <property type="match status" value="1"/>
</dbReference>
<dbReference type="CDD" id="cd01335">
    <property type="entry name" value="Radical_SAM"/>
    <property type="match status" value="1"/>
</dbReference>
<dbReference type="Gene3D" id="3.20.20.70">
    <property type="entry name" value="Aldolase class I"/>
    <property type="match status" value="1"/>
</dbReference>
<dbReference type="PANTHER" id="PTHR42836:SF1">
    <property type="entry name" value="7-CARBOXY-7-DEAZAGUANINE SYNTHASE"/>
    <property type="match status" value="1"/>
</dbReference>
<keyword evidence="11" id="KW-1185">Reference proteome</keyword>
<comment type="subunit">
    <text evidence="8">Homodimer.</text>
</comment>
<dbReference type="Pfam" id="PF04055">
    <property type="entry name" value="Radical_SAM"/>
    <property type="match status" value="1"/>
</dbReference>
<evidence type="ECO:0000256" key="5">
    <source>
        <dbReference type="ARBA" id="ARBA00023004"/>
    </source>
</evidence>
<keyword evidence="6 8" id="KW-0411">Iron-sulfur</keyword>
<keyword evidence="8" id="KW-0671">Queuosine biosynthesis</keyword>
<dbReference type="GO" id="GO:1904047">
    <property type="term" value="F:S-adenosyl-L-methionine binding"/>
    <property type="evidence" value="ECO:0007669"/>
    <property type="project" value="UniProtKB-UniRule"/>
</dbReference>
<evidence type="ECO:0000256" key="8">
    <source>
        <dbReference type="HAMAP-Rule" id="MF_00917"/>
    </source>
</evidence>
<dbReference type="GO" id="GO:0016840">
    <property type="term" value="F:carbon-nitrogen lyase activity"/>
    <property type="evidence" value="ECO:0007669"/>
    <property type="project" value="UniProtKB-UniRule"/>
</dbReference>
<evidence type="ECO:0000256" key="2">
    <source>
        <dbReference type="ARBA" id="ARBA00022691"/>
    </source>
</evidence>
<dbReference type="RefSeq" id="WP_004345489.1">
    <property type="nucleotide sequence ID" value="NZ_GL586311.1"/>
</dbReference>
<feature type="binding site" evidence="8">
    <location>
        <begin position="17"/>
        <end position="19"/>
    </location>
    <ligand>
        <name>substrate</name>
    </ligand>
</feature>
<evidence type="ECO:0000256" key="7">
    <source>
        <dbReference type="ARBA" id="ARBA00023239"/>
    </source>
</evidence>
<feature type="binding site" evidence="8">
    <location>
        <begin position="42"/>
        <end position="44"/>
    </location>
    <ligand>
        <name>S-adenosyl-L-methionine</name>
        <dbReference type="ChEBI" id="CHEBI:59789"/>
    </ligand>
</feature>